<feature type="chain" id="PRO_5004023416" evidence="2">
    <location>
        <begin position="19"/>
        <end position="274"/>
    </location>
</feature>
<dbReference type="HOGENOM" id="CLU_054233_0_0_1"/>
<evidence type="ECO:0000256" key="2">
    <source>
        <dbReference type="SAM" id="SignalP"/>
    </source>
</evidence>
<keyword evidence="1" id="KW-0812">Transmembrane</keyword>
<keyword evidence="4" id="KW-1185">Reference proteome</keyword>
<keyword evidence="1" id="KW-1133">Transmembrane helix</keyword>
<protein>
    <submittedName>
        <fullName evidence="3">Uncharacterized protein</fullName>
    </submittedName>
</protein>
<evidence type="ECO:0000313" key="3">
    <source>
        <dbReference type="EMBL" id="EMD31501.1"/>
    </source>
</evidence>
<sequence length="274" mass="29980">MFWLTSIVLTFSLGRLSACGAVSEGGACSTKNDRIDPNTRKFMSDCNDQTYCNAMTNGTCQARQCRKDEFPFGYGLGDTIPPLCSRGSFCPDSGSGCQPLRQAGQSCELNRDDQCAPAPNWQQLASSQNTDGSLCLQTTCIFANASIGQSCIIDETTYIDTGAGGQQYSNVIVRHNCETPHLYCDRTHLQCFKAKPIGISCSSDEECSSLNCNSGVCSDPPGTPLQVAPWQYAAISSGVFAAMITILTLLILVHKRLRLRHYRAVREYYDEQLR</sequence>
<keyword evidence="1" id="KW-0472">Membrane</keyword>
<dbReference type="EMBL" id="KB445818">
    <property type="protein sequence ID" value="EMD31501.1"/>
    <property type="molecule type" value="Genomic_DNA"/>
</dbReference>
<evidence type="ECO:0000313" key="4">
    <source>
        <dbReference type="Proteomes" id="UP000016930"/>
    </source>
</evidence>
<keyword evidence="2" id="KW-0732">Signal</keyword>
<reference evidence="3 4" key="1">
    <citation type="journal article" date="2012" name="Proc. Natl. Acad. Sci. U.S.A.">
        <title>Comparative genomics of Ceriporiopsis subvermispora and Phanerochaete chrysosporium provide insight into selective ligninolysis.</title>
        <authorList>
            <person name="Fernandez-Fueyo E."/>
            <person name="Ruiz-Duenas F.J."/>
            <person name="Ferreira P."/>
            <person name="Floudas D."/>
            <person name="Hibbett D.S."/>
            <person name="Canessa P."/>
            <person name="Larrondo L.F."/>
            <person name="James T.Y."/>
            <person name="Seelenfreund D."/>
            <person name="Lobos S."/>
            <person name="Polanco R."/>
            <person name="Tello M."/>
            <person name="Honda Y."/>
            <person name="Watanabe T."/>
            <person name="Watanabe T."/>
            <person name="Ryu J.S."/>
            <person name="Kubicek C.P."/>
            <person name="Schmoll M."/>
            <person name="Gaskell J."/>
            <person name="Hammel K.E."/>
            <person name="St John F.J."/>
            <person name="Vanden Wymelenberg A."/>
            <person name="Sabat G."/>
            <person name="Splinter BonDurant S."/>
            <person name="Syed K."/>
            <person name="Yadav J.S."/>
            <person name="Doddapaneni H."/>
            <person name="Subramanian V."/>
            <person name="Lavin J.L."/>
            <person name="Oguiza J.A."/>
            <person name="Perez G."/>
            <person name="Pisabarro A.G."/>
            <person name="Ramirez L."/>
            <person name="Santoyo F."/>
            <person name="Master E."/>
            <person name="Coutinho P.M."/>
            <person name="Henrissat B."/>
            <person name="Lombard V."/>
            <person name="Magnuson J.K."/>
            <person name="Kuees U."/>
            <person name="Hori C."/>
            <person name="Igarashi K."/>
            <person name="Samejima M."/>
            <person name="Held B.W."/>
            <person name="Barry K.W."/>
            <person name="LaButti K.M."/>
            <person name="Lapidus A."/>
            <person name="Lindquist E.A."/>
            <person name="Lucas S.M."/>
            <person name="Riley R."/>
            <person name="Salamov A.A."/>
            <person name="Hoffmeister D."/>
            <person name="Schwenk D."/>
            <person name="Hadar Y."/>
            <person name="Yarden O."/>
            <person name="de Vries R.P."/>
            <person name="Wiebenga A."/>
            <person name="Stenlid J."/>
            <person name="Eastwood D."/>
            <person name="Grigoriev I.V."/>
            <person name="Berka R.M."/>
            <person name="Blanchette R.A."/>
            <person name="Kersten P."/>
            <person name="Martinez A.T."/>
            <person name="Vicuna R."/>
            <person name="Cullen D."/>
        </authorList>
    </citation>
    <scope>NUCLEOTIDE SEQUENCE [LARGE SCALE GENOMIC DNA]</scope>
    <source>
        <strain evidence="3 4">B</strain>
    </source>
</reference>
<proteinExistence type="predicted"/>
<dbReference type="AlphaFoldDB" id="M2QYA5"/>
<gene>
    <name evidence="3" type="ORF">CERSUDRAFT_59878</name>
</gene>
<name>M2QYA5_CERS8</name>
<dbReference type="Proteomes" id="UP000016930">
    <property type="component" value="Unassembled WGS sequence"/>
</dbReference>
<evidence type="ECO:0000256" key="1">
    <source>
        <dbReference type="SAM" id="Phobius"/>
    </source>
</evidence>
<dbReference type="OrthoDB" id="195231at2759"/>
<feature type="transmembrane region" description="Helical" evidence="1">
    <location>
        <begin position="230"/>
        <end position="253"/>
    </location>
</feature>
<accession>M2QYA5</accession>
<dbReference type="STRING" id="914234.M2QYA5"/>
<feature type="signal peptide" evidence="2">
    <location>
        <begin position="1"/>
        <end position="18"/>
    </location>
</feature>
<organism evidence="3 4">
    <name type="scientific">Ceriporiopsis subvermispora (strain B)</name>
    <name type="common">White-rot fungus</name>
    <name type="synonym">Gelatoporia subvermispora</name>
    <dbReference type="NCBI Taxonomy" id="914234"/>
    <lineage>
        <taxon>Eukaryota</taxon>
        <taxon>Fungi</taxon>
        <taxon>Dikarya</taxon>
        <taxon>Basidiomycota</taxon>
        <taxon>Agaricomycotina</taxon>
        <taxon>Agaricomycetes</taxon>
        <taxon>Polyporales</taxon>
        <taxon>Gelatoporiaceae</taxon>
        <taxon>Gelatoporia</taxon>
    </lineage>
</organism>